<name>W2T8T2_NECAM</name>
<dbReference type="KEGG" id="nai:NECAME_02993"/>
<evidence type="ECO:0000256" key="1">
    <source>
        <dbReference type="SAM" id="MobiDB-lite"/>
    </source>
</evidence>
<reference evidence="3" key="1">
    <citation type="journal article" date="2014" name="Nat. Genet.">
        <title>Genome of the human hookworm Necator americanus.</title>
        <authorList>
            <person name="Tang Y.T."/>
            <person name="Gao X."/>
            <person name="Rosa B.A."/>
            <person name="Abubucker S."/>
            <person name="Hallsworth-Pepin K."/>
            <person name="Martin J."/>
            <person name="Tyagi R."/>
            <person name="Heizer E."/>
            <person name="Zhang X."/>
            <person name="Bhonagiri-Palsikar V."/>
            <person name="Minx P."/>
            <person name="Warren W.C."/>
            <person name="Wang Q."/>
            <person name="Zhan B."/>
            <person name="Hotez P.J."/>
            <person name="Sternberg P.W."/>
            <person name="Dougall A."/>
            <person name="Gaze S.T."/>
            <person name="Mulvenna J."/>
            <person name="Sotillo J."/>
            <person name="Ranganathan S."/>
            <person name="Rabelo E.M."/>
            <person name="Wilson R.K."/>
            <person name="Felgner P.L."/>
            <person name="Bethony J."/>
            <person name="Hawdon J.M."/>
            <person name="Gasser R.B."/>
            <person name="Loukas A."/>
            <person name="Mitreva M."/>
        </authorList>
    </citation>
    <scope>NUCLEOTIDE SEQUENCE [LARGE SCALE GENOMIC DNA]</scope>
</reference>
<dbReference type="AlphaFoldDB" id="W2T8T2"/>
<keyword evidence="3" id="KW-1185">Reference proteome</keyword>
<accession>W2T8T2</accession>
<evidence type="ECO:0000313" key="3">
    <source>
        <dbReference type="Proteomes" id="UP000053676"/>
    </source>
</evidence>
<dbReference type="EMBL" id="KI660117">
    <property type="protein sequence ID" value="ETN78034.1"/>
    <property type="molecule type" value="Genomic_DNA"/>
</dbReference>
<feature type="region of interest" description="Disordered" evidence="1">
    <location>
        <begin position="28"/>
        <end position="79"/>
    </location>
</feature>
<gene>
    <name evidence="2" type="ORF">NECAME_02993</name>
</gene>
<organism evidence="2 3">
    <name type="scientific">Necator americanus</name>
    <name type="common">Human hookworm</name>
    <dbReference type="NCBI Taxonomy" id="51031"/>
    <lineage>
        <taxon>Eukaryota</taxon>
        <taxon>Metazoa</taxon>
        <taxon>Ecdysozoa</taxon>
        <taxon>Nematoda</taxon>
        <taxon>Chromadorea</taxon>
        <taxon>Rhabditida</taxon>
        <taxon>Rhabditina</taxon>
        <taxon>Rhabditomorpha</taxon>
        <taxon>Strongyloidea</taxon>
        <taxon>Ancylostomatidae</taxon>
        <taxon>Bunostominae</taxon>
        <taxon>Necator</taxon>
    </lineage>
</organism>
<dbReference type="Proteomes" id="UP000053676">
    <property type="component" value="Unassembled WGS sequence"/>
</dbReference>
<evidence type="ECO:0000313" key="2">
    <source>
        <dbReference type="EMBL" id="ETN78034.1"/>
    </source>
</evidence>
<protein>
    <submittedName>
        <fullName evidence="2">Uncharacterized protein</fullName>
    </submittedName>
</protein>
<proteinExistence type="predicted"/>
<sequence>MIISDDEKEISSSTYFRQQFCYSSSIGGDKGDFLPGSPGIISELQSYPRGDREYGRSVKLSRPPAPAPCPGEPGNELPD</sequence>